<feature type="domain" description="Beta-lactamase-related" evidence="2">
    <location>
        <begin position="55"/>
        <end position="360"/>
    </location>
</feature>
<organism evidence="3 4">
    <name type="scientific">Parachlamydia acanthamoebae</name>
    <dbReference type="NCBI Taxonomy" id="83552"/>
    <lineage>
        <taxon>Bacteria</taxon>
        <taxon>Pseudomonadati</taxon>
        <taxon>Chlamydiota</taxon>
        <taxon>Chlamydiia</taxon>
        <taxon>Parachlamydiales</taxon>
        <taxon>Parachlamydiaceae</taxon>
        <taxon>Parachlamydia</taxon>
    </lineage>
</organism>
<dbReference type="EMBL" id="JSAM01000015">
    <property type="protein sequence ID" value="KIA78536.1"/>
    <property type="molecule type" value="Genomic_DNA"/>
</dbReference>
<dbReference type="PATRIC" id="fig|83552.4.peg.224"/>
<protein>
    <submittedName>
        <fullName evidence="3">Beta-lactamase</fullName>
        <ecNumber evidence="3">3.5.2.6</ecNumber>
    </submittedName>
</protein>
<dbReference type="Gene3D" id="3.40.710.10">
    <property type="entry name" value="DD-peptidase/beta-lactamase superfamily"/>
    <property type="match status" value="1"/>
</dbReference>
<gene>
    <name evidence="3" type="primary">ampC</name>
    <name evidence="3" type="ORF">DB43_DU00030</name>
</gene>
<feature type="transmembrane region" description="Helical" evidence="1">
    <location>
        <begin position="12"/>
        <end position="33"/>
    </location>
</feature>
<keyword evidence="1" id="KW-0812">Transmembrane</keyword>
<evidence type="ECO:0000313" key="3">
    <source>
        <dbReference type="EMBL" id="KIA78536.1"/>
    </source>
</evidence>
<dbReference type="GO" id="GO:0008800">
    <property type="term" value="F:beta-lactamase activity"/>
    <property type="evidence" value="ECO:0007669"/>
    <property type="project" value="UniProtKB-EC"/>
</dbReference>
<keyword evidence="1" id="KW-1133">Transmembrane helix</keyword>
<accession>A0A0C1C531</accession>
<evidence type="ECO:0000256" key="1">
    <source>
        <dbReference type="SAM" id="Phobius"/>
    </source>
</evidence>
<dbReference type="InterPro" id="IPR001466">
    <property type="entry name" value="Beta-lactam-related"/>
</dbReference>
<dbReference type="PANTHER" id="PTHR46825">
    <property type="entry name" value="D-ALANYL-D-ALANINE-CARBOXYPEPTIDASE/ENDOPEPTIDASE AMPH"/>
    <property type="match status" value="1"/>
</dbReference>
<comment type="caution">
    <text evidence="3">The sequence shown here is derived from an EMBL/GenBank/DDBJ whole genome shotgun (WGS) entry which is preliminary data.</text>
</comment>
<keyword evidence="1" id="KW-0472">Membrane</keyword>
<dbReference type="AlphaFoldDB" id="A0A0C1C531"/>
<dbReference type="EC" id="3.5.2.6" evidence="3"/>
<dbReference type="Proteomes" id="UP000031307">
    <property type="component" value="Unassembled WGS sequence"/>
</dbReference>
<reference evidence="3 4" key="1">
    <citation type="journal article" date="2014" name="Mol. Biol. Evol.">
        <title>Massive expansion of Ubiquitination-related gene families within the Chlamydiae.</title>
        <authorList>
            <person name="Domman D."/>
            <person name="Collingro A."/>
            <person name="Lagkouvardos I."/>
            <person name="Gehre L."/>
            <person name="Weinmaier T."/>
            <person name="Rattei T."/>
            <person name="Subtil A."/>
            <person name="Horn M."/>
        </authorList>
    </citation>
    <scope>NUCLEOTIDE SEQUENCE [LARGE SCALE GENOMIC DNA]</scope>
    <source>
        <strain evidence="3 4">OEW1</strain>
    </source>
</reference>
<proteinExistence type="predicted"/>
<dbReference type="InterPro" id="IPR050491">
    <property type="entry name" value="AmpC-like"/>
</dbReference>
<name>A0A0C1C531_9BACT</name>
<keyword evidence="3" id="KW-0378">Hydrolase</keyword>
<dbReference type="PANTHER" id="PTHR46825:SF8">
    <property type="entry name" value="BETA-LACTAMASE-RELATED"/>
    <property type="match status" value="1"/>
</dbReference>
<dbReference type="SUPFAM" id="SSF56601">
    <property type="entry name" value="beta-lactamase/transpeptidase-like"/>
    <property type="match status" value="1"/>
</dbReference>
<dbReference type="InterPro" id="IPR012338">
    <property type="entry name" value="Beta-lactam/transpept-like"/>
</dbReference>
<evidence type="ECO:0000259" key="2">
    <source>
        <dbReference type="Pfam" id="PF00144"/>
    </source>
</evidence>
<sequence length="382" mass="43022">MPCKKRVRLNNTPQVLIVGLFKIIYFFTLLFFLKSPLFSTESHIKQKSFHIQLVEKAVLQYQQKNNIPGIAVVLYYQGKPYFLPFGSANLRSKKPITENTIFELGSITKSFTAILLAIEVLDGKIKLSDPVARYLPGLREFTGPFSKVTFQHLATHTSGFMRVIPEKDRKTYADIVKYLRNWHPTHSPGTHYEYSNFGFGILGLALENVFQKNYFNLLSINLLNPLQMNHTFLVVPQQWQADYAQGYDKNGNPAEKWPITLMQAAGALRSSAADMRKFLAACLNLPGTPSKIAEAIYLTETGNFKMGANKTQVMSWMKTDFGSYSLYTKNGGVTGFATFMGFIPELQIGLVIMANKNVSNTLLGQYILQQLGSSLAYQKFGN</sequence>
<dbReference type="Pfam" id="PF00144">
    <property type="entry name" value="Beta-lactamase"/>
    <property type="match status" value="1"/>
</dbReference>
<evidence type="ECO:0000313" key="4">
    <source>
        <dbReference type="Proteomes" id="UP000031307"/>
    </source>
</evidence>